<name>A0A317DJ19_9ACTN</name>
<dbReference type="NCBIfam" id="TIGR00377">
    <property type="entry name" value="ant_ant_sig"/>
    <property type="match status" value="1"/>
</dbReference>
<dbReference type="PANTHER" id="PTHR33495:SF2">
    <property type="entry name" value="ANTI-SIGMA FACTOR ANTAGONIST TM_1081-RELATED"/>
    <property type="match status" value="1"/>
</dbReference>
<evidence type="ECO:0000256" key="2">
    <source>
        <dbReference type="RuleBase" id="RU003749"/>
    </source>
</evidence>
<evidence type="ECO:0000313" key="4">
    <source>
        <dbReference type="EMBL" id="PWR14648.1"/>
    </source>
</evidence>
<dbReference type="PANTHER" id="PTHR33495">
    <property type="entry name" value="ANTI-SIGMA FACTOR ANTAGONIST TM_1081-RELATED-RELATED"/>
    <property type="match status" value="1"/>
</dbReference>
<dbReference type="PROSITE" id="PS50801">
    <property type="entry name" value="STAS"/>
    <property type="match status" value="1"/>
</dbReference>
<comment type="caution">
    <text evidence="4">The sequence shown here is derived from an EMBL/GenBank/DDBJ whole genome shotgun (WGS) entry which is preliminary data.</text>
</comment>
<dbReference type="OrthoDB" id="3391206at2"/>
<dbReference type="InterPro" id="IPR036513">
    <property type="entry name" value="STAS_dom_sf"/>
</dbReference>
<comment type="similarity">
    <text evidence="1 2">Belongs to the anti-sigma-factor antagonist family.</text>
</comment>
<dbReference type="Pfam" id="PF13466">
    <property type="entry name" value="STAS_2"/>
    <property type="match status" value="1"/>
</dbReference>
<organism evidence="4 5">
    <name type="scientific">Micromonospora sicca</name>
    <dbReference type="NCBI Taxonomy" id="2202420"/>
    <lineage>
        <taxon>Bacteria</taxon>
        <taxon>Bacillati</taxon>
        <taxon>Actinomycetota</taxon>
        <taxon>Actinomycetes</taxon>
        <taxon>Micromonosporales</taxon>
        <taxon>Micromonosporaceae</taxon>
        <taxon>Micromonospora</taxon>
    </lineage>
</organism>
<reference evidence="4 5" key="1">
    <citation type="submission" date="2018-05" db="EMBL/GenBank/DDBJ databases">
        <title>Micromonosporas from Atacama Desert.</title>
        <authorList>
            <person name="Carro L."/>
            <person name="Golinska P."/>
            <person name="Klenk H.-P."/>
            <person name="Goodfellow M."/>
        </authorList>
    </citation>
    <scope>NUCLEOTIDE SEQUENCE [LARGE SCALE GENOMIC DNA]</scope>
    <source>
        <strain evidence="4 5">4G51</strain>
    </source>
</reference>
<dbReference type="EMBL" id="QGKS01000223">
    <property type="protein sequence ID" value="PWR14648.1"/>
    <property type="molecule type" value="Genomic_DNA"/>
</dbReference>
<dbReference type="InterPro" id="IPR058548">
    <property type="entry name" value="MlaB-like_STAS"/>
</dbReference>
<accession>A0A317DJ19</accession>
<dbReference type="InterPro" id="IPR003658">
    <property type="entry name" value="Anti-sigma_ant"/>
</dbReference>
<dbReference type="InterPro" id="IPR002645">
    <property type="entry name" value="STAS_dom"/>
</dbReference>
<evidence type="ECO:0000313" key="5">
    <source>
        <dbReference type="Proteomes" id="UP000246050"/>
    </source>
</evidence>
<dbReference type="RefSeq" id="WP_109802247.1">
    <property type="nucleotide sequence ID" value="NZ_QGKS01000223.1"/>
</dbReference>
<gene>
    <name evidence="4" type="ORF">DKT69_15430</name>
</gene>
<dbReference type="CDD" id="cd07043">
    <property type="entry name" value="STAS_anti-anti-sigma_factors"/>
    <property type="match status" value="1"/>
</dbReference>
<sequence>MSPEPTWRYRVRADGDARTVALSGEIDINGAEELHTLLQEAVDAGTRVQVDLAQVTFIDSTVITALIKSRNSARVAGRRFAVVNPAAQVHRVLAVTGVLNALTSGTR</sequence>
<dbReference type="SUPFAM" id="SSF52091">
    <property type="entry name" value="SpoIIaa-like"/>
    <property type="match status" value="1"/>
</dbReference>
<protein>
    <recommendedName>
        <fullName evidence="2">Anti-sigma factor antagonist</fullName>
    </recommendedName>
</protein>
<dbReference type="AlphaFoldDB" id="A0A317DJ19"/>
<evidence type="ECO:0000256" key="1">
    <source>
        <dbReference type="ARBA" id="ARBA00009013"/>
    </source>
</evidence>
<proteinExistence type="inferred from homology"/>
<feature type="domain" description="STAS" evidence="3">
    <location>
        <begin position="7"/>
        <end position="107"/>
    </location>
</feature>
<dbReference type="Proteomes" id="UP000246050">
    <property type="component" value="Unassembled WGS sequence"/>
</dbReference>
<evidence type="ECO:0000259" key="3">
    <source>
        <dbReference type="PROSITE" id="PS50801"/>
    </source>
</evidence>
<dbReference type="GO" id="GO:0043856">
    <property type="term" value="F:anti-sigma factor antagonist activity"/>
    <property type="evidence" value="ECO:0007669"/>
    <property type="project" value="InterPro"/>
</dbReference>
<dbReference type="Gene3D" id="3.30.750.24">
    <property type="entry name" value="STAS domain"/>
    <property type="match status" value="1"/>
</dbReference>